<dbReference type="Pfam" id="PF09694">
    <property type="entry name" value="Gcw_chp"/>
    <property type="match status" value="1"/>
</dbReference>
<organism evidence="2 3">
    <name type="scientific">Azospira inquinata</name>
    <dbReference type="NCBI Taxonomy" id="2785627"/>
    <lineage>
        <taxon>Bacteria</taxon>
        <taxon>Pseudomonadati</taxon>
        <taxon>Pseudomonadota</taxon>
        <taxon>Betaproteobacteria</taxon>
        <taxon>Rhodocyclales</taxon>
        <taxon>Rhodocyclaceae</taxon>
        <taxon>Azospira</taxon>
    </lineage>
</organism>
<accession>A0A975SPQ2</accession>
<evidence type="ECO:0000313" key="3">
    <source>
        <dbReference type="Proteomes" id="UP000683428"/>
    </source>
</evidence>
<proteinExistence type="predicted"/>
<keyword evidence="3" id="KW-1185">Reference proteome</keyword>
<dbReference type="NCBIfam" id="TIGR02001">
    <property type="entry name" value="gcw_chp"/>
    <property type="match status" value="1"/>
</dbReference>
<sequence length="267" mass="28142">MQKTLIATAVLACLSVPAFADDAAPAAAATPEHTFTANVSLTSEYIYRGIAQSNRKPAIQGGFDYSHSSGLYAGVWGSSISWLTDGSGGSAPTEIDIYGGYKNTFAGGDWNYDVGVLTYNYPHSGNLTVGSNSPNTTEIYGAIGWKWLSAKYSLTTSDHIFGWGKNGGNGNTSGSGYFEVNANYDLGTGWGLVGHVGHQSIKDYSRASYSDYKLGVTKDVGFGVVALSYYDTNAHGDCNGNGVQPYCSLLGKDLGKGAAQLSFTKTF</sequence>
<keyword evidence="1" id="KW-0732">Signal</keyword>
<gene>
    <name evidence="2" type="ORF">Azoinq_06705</name>
</gene>
<dbReference type="KEGG" id="aiq:Azoinq_06705"/>
<protein>
    <submittedName>
        <fullName evidence="2">Uncharacterized protein</fullName>
    </submittedName>
</protein>
<feature type="chain" id="PRO_5036687730" evidence="1">
    <location>
        <begin position="21"/>
        <end position="267"/>
    </location>
</feature>
<dbReference type="RefSeq" id="WP_216130703.1">
    <property type="nucleotide sequence ID" value="NZ_CP064782.1"/>
</dbReference>
<reference evidence="2" key="1">
    <citation type="submission" date="2020-11" db="EMBL/GenBank/DDBJ databases">
        <title>Azospira inquinata sp. nov.</title>
        <authorList>
            <person name="Moe W.M."/>
            <person name="Mikes M.C."/>
        </authorList>
    </citation>
    <scope>NUCLEOTIDE SEQUENCE</scope>
    <source>
        <strain evidence="2">Azo-3</strain>
    </source>
</reference>
<evidence type="ECO:0000256" key="1">
    <source>
        <dbReference type="SAM" id="SignalP"/>
    </source>
</evidence>
<feature type="signal peptide" evidence="1">
    <location>
        <begin position="1"/>
        <end position="20"/>
    </location>
</feature>
<name>A0A975SPQ2_9RHOO</name>
<evidence type="ECO:0000313" key="2">
    <source>
        <dbReference type="EMBL" id="QWT50271.1"/>
    </source>
</evidence>
<dbReference type="InterPro" id="IPR010239">
    <property type="entry name" value="CHP02001"/>
</dbReference>
<dbReference type="AlphaFoldDB" id="A0A975SPQ2"/>
<dbReference type="Proteomes" id="UP000683428">
    <property type="component" value="Chromosome"/>
</dbReference>
<dbReference type="EMBL" id="CP064782">
    <property type="protein sequence ID" value="QWT50271.1"/>
    <property type="molecule type" value="Genomic_DNA"/>
</dbReference>